<dbReference type="KEGG" id="ngo:NGO_01035"/>
<reference evidence="3" key="2">
    <citation type="submission" date="2003-03" db="EMBL/GenBank/DDBJ databases">
        <title>The complete genome sequence of Neisseria gonorrhoeae.</title>
        <authorList>
            <person name="Lewis L.A."/>
            <person name="Gillaspy A.F."/>
            <person name="McLaughlin R.E."/>
            <person name="Gipson M."/>
            <person name="Ducey T.F."/>
            <person name="Ownbey T."/>
            <person name="Hartman K."/>
            <person name="Nydick C."/>
            <person name="Carson M.B."/>
            <person name="Vaughn J."/>
            <person name="Thomson C."/>
            <person name="Song L."/>
            <person name="Lin S."/>
            <person name="Yuan X."/>
            <person name="Najar F."/>
            <person name="Zhan M."/>
            <person name="Ren Q."/>
            <person name="Zhu H."/>
            <person name="Qi S."/>
            <person name="Kenton S.M."/>
            <person name="Lai H."/>
            <person name="White J.D."/>
            <person name="Clifton S."/>
            <person name="Roe B.A."/>
            <person name="Dyer D.W."/>
        </authorList>
    </citation>
    <scope>NUCLEOTIDE SEQUENCE [LARGE SCALE GENOMIC DNA]</scope>
    <source>
        <strain evidence="3">ATCC 700825 / FA 1090</strain>
    </source>
</reference>
<name>A0A0H4ISK7_NEIG1</name>
<dbReference type="RefSeq" id="WP_003690690.1">
    <property type="nucleotide sequence ID" value="NC_002946.2"/>
</dbReference>
<dbReference type="STRING" id="242231.NGO_01035"/>
<keyword evidence="1" id="KW-0067">ATP-binding</keyword>
<evidence type="ECO:0000313" key="3">
    <source>
        <dbReference type="Proteomes" id="UP000000535"/>
    </source>
</evidence>
<protein>
    <submittedName>
        <fullName evidence="1">Polyamine ABC transporter ATP-binding protein</fullName>
    </submittedName>
</protein>
<keyword evidence="1" id="KW-0547">Nucleotide-binding</keyword>
<accession>A0A0H4ISK7</accession>
<organism evidence="1 3">
    <name type="scientific">Neisseria gonorrhoeae (strain ATCC 700825 / FA 1090)</name>
    <dbReference type="NCBI Taxonomy" id="242231"/>
    <lineage>
        <taxon>Bacteria</taxon>
        <taxon>Pseudomonadati</taxon>
        <taxon>Pseudomonadota</taxon>
        <taxon>Betaproteobacteria</taxon>
        <taxon>Neisseriales</taxon>
        <taxon>Neisseriaceae</taxon>
        <taxon>Neisseria</taxon>
    </lineage>
</organism>
<dbReference type="GO" id="GO:0005524">
    <property type="term" value="F:ATP binding"/>
    <property type="evidence" value="ECO:0007669"/>
    <property type="project" value="UniProtKB-KW"/>
</dbReference>
<evidence type="ECO:0000313" key="1">
    <source>
        <dbReference type="EMBL" id="AKO63604.1"/>
    </source>
</evidence>
<dbReference type="EMBL" id="AE004969">
    <property type="protein sequence ID" value="AKO63604.1"/>
    <property type="molecule type" value="Genomic_DNA"/>
</dbReference>
<sequence>MNLNKLKNKLFRRPGQRAVIAVPYMPPTWDETVYISWPENQPTPLFR</sequence>
<dbReference type="AlphaFoldDB" id="A0A0H4ISK7"/>
<gene>
    <name evidence="1" type="ORF">NGO_01035</name>
    <name evidence="2" type="ORF">NGO_01040</name>
</gene>
<reference evidence="1" key="1">
    <citation type="submission" date="2003-03" db="EMBL/GenBank/DDBJ databases">
        <title>The Complete Genome Sequence of Neisseria gonorrhoeae.</title>
        <authorList>
            <person name="Lewis L.A."/>
            <person name="Gillaspy A.F."/>
            <person name="McLaughlin R.E."/>
            <person name="Gipson M."/>
            <person name="Ducey T.F."/>
            <person name="Ownbey T."/>
            <person name="Hartman K."/>
            <person name="Nydick C."/>
            <person name="Carson M.B."/>
            <person name="Vaughn J."/>
            <person name="Thomson C."/>
            <person name="Song L."/>
            <person name="Lin S."/>
            <person name="Yuan X."/>
            <person name="Najar F."/>
            <person name="Zhan M."/>
            <person name="Ren Q."/>
            <person name="Zhu H."/>
            <person name="Qi S."/>
            <person name="Kenton S.M."/>
            <person name="Lai H."/>
            <person name="White J.D."/>
            <person name="Clifton S."/>
            <person name="Roe B.A."/>
            <person name="Dyer D.W."/>
        </authorList>
    </citation>
    <scope>NUCLEOTIDE SEQUENCE</scope>
    <source>
        <strain evidence="1">FA 1090</strain>
    </source>
</reference>
<dbReference type="EMBL" id="AE004969">
    <property type="protein sequence ID" value="AKO63605.1"/>
    <property type="molecule type" value="Genomic_DNA"/>
</dbReference>
<proteinExistence type="predicted"/>
<dbReference type="Proteomes" id="UP000000535">
    <property type="component" value="Chromosome"/>
</dbReference>
<dbReference type="KEGG" id="ngo:NGO_01040"/>
<keyword evidence="3" id="KW-1185">Reference proteome</keyword>
<evidence type="ECO:0000313" key="2">
    <source>
        <dbReference type="EMBL" id="AKO63605.1"/>
    </source>
</evidence>